<evidence type="ECO:0000313" key="8">
    <source>
        <dbReference type="Proteomes" id="UP000663853"/>
    </source>
</evidence>
<sequence>MPCIPLNTYYPTPTAITTTQGLAMNDSGFIERTTHSTSTTPTSFMEKSPKVEWADADSDVTMKLNADTTRSSVFPTRTSRSRTSNKRSRPYQDTASRPSSHQRTPPPCRYYQAGNCTSGDACRYRHVARSTSPESDLDQQLLAFVKGEEGESPETIDDLSPAVSKLSPKVTYNPDDFPDEEELYEVITHPSSTISEVRFNTRANPGEVRTYFVVQRQPVVEYEGKNVGILSGGVLLGVPLTSSSIAPTNKTGESSEEPEIASSSPSPVSNDSDHELWKGPVRFEDSAAETESLVWADDADDTPMEAVDSELDTYSLTPIPELPSPPPIIRRIIRQVDGHNRRHSLS</sequence>
<accession>A0A8H3H609</accession>
<reference evidence="7" key="1">
    <citation type="submission" date="2021-01" db="EMBL/GenBank/DDBJ databases">
        <authorList>
            <person name="Kaushik A."/>
        </authorList>
    </citation>
    <scope>NUCLEOTIDE SEQUENCE</scope>
    <source>
        <strain evidence="7">AG6-10EEA</strain>
    </source>
</reference>
<proteinExistence type="predicted"/>
<feature type="region of interest" description="Disordered" evidence="5">
    <location>
        <begin position="243"/>
        <end position="282"/>
    </location>
</feature>
<evidence type="ECO:0000256" key="4">
    <source>
        <dbReference type="PROSITE-ProRule" id="PRU00723"/>
    </source>
</evidence>
<keyword evidence="1 4" id="KW-0479">Metal-binding</keyword>
<gene>
    <name evidence="7" type="ORF">RDB_LOCUS97151</name>
</gene>
<dbReference type="AlphaFoldDB" id="A0A8H3H609"/>
<evidence type="ECO:0000256" key="2">
    <source>
        <dbReference type="ARBA" id="ARBA00022771"/>
    </source>
</evidence>
<evidence type="ECO:0000256" key="5">
    <source>
        <dbReference type="SAM" id="MobiDB-lite"/>
    </source>
</evidence>
<feature type="compositionally biased region" description="Polar residues" evidence="5">
    <location>
        <begin position="91"/>
        <end position="103"/>
    </location>
</feature>
<dbReference type="Gene3D" id="4.10.1000.10">
    <property type="entry name" value="Zinc finger, CCCH-type"/>
    <property type="match status" value="1"/>
</dbReference>
<evidence type="ECO:0000256" key="1">
    <source>
        <dbReference type="ARBA" id="ARBA00022723"/>
    </source>
</evidence>
<evidence type="ECO:0000259" key="6">
    <source>
        <dbReference type="PROSITE" id="PS50103"/>
    </source>
</evidence>
<feature type="compositionally biased region" description="Low complexity" evidence="5">
    <location>
        <begin position="68"/>
        <end position="78"/>
    </location>
</feature>
<dbReference type="InterPro" id="IPR000571">
    <property type="entry name" value="Znf_CCCH"/>
</dbReference>
<dbReference type="SUPFAM" id="SSF90229">
    <property type="entry name" value="CCCH zinc finger"/>
    <property type="match status" value="1"/>
</dbReference>
<dbReference type="Proteomes" id="UP000663853">
    <property type="component" value="Unassembled WGS sequence"/>
</dbReference>
<feature type="compositionally biased region" description="Low complexity" evidence="5">
    <location>
        <begin position="260"/>
        <end position="270"/>
    </location>
</feature>
<dbReference type="GO" id="GO:0008270">
    <property type="term" value="F:zinc ion binding"/>
    <property type="evidence" value="ECO:0007669"/>
    <property type="project" value="UniProtKB-KW"/>
</dbReference>
<dbReference type="InterPro" id="IPR036855">
    <property type="entry name" value="Znf_CCCH_sf"/>
</dbReference>
<dbReference type="PROSITE" id="PS50103">
    <property type="entry name" value="ZF_C3H1"/>
    <property type="match status" value="1"/>
</dbReference>
<feature type="domain" description="C3H1-type" evidence="6">
    <location>
        <begin position="102"/>
        <end position="129"/>
    </location>
</feature>
<feature type="region of interest" description="Disordered" evidence="5">
    <location>
        <begin position="64"/>
        <end position="108"/>
    </location>
</feature>
<protein>
    <recommendedName>
        <fullName evidence="6">C3H1-type domain-containing protein</fullName>
    </recommendedName>
</protein>
<feature type="compositionally biased region" description="Basic and acidic residues" evidence="5">
    <location>
        <begin position="271"/>
        <end position="282"/>
    </location>
</feature>
<name>A0A8H3H609_9AGAM</name>
<dbReference type="SMART" id="SM00356">
    <property type="entry name" value="ZnF_C3H1"/>
    <property type="match status" value="1"/>
</dbReference>
<evidence type="ECO:0000256" key="3">
    <source>
        <dbReference type="ARBA" id="ARBA00022833"/>
    </source>
</evidence>
<feature type="zinc finger region" description="C3H1-type" evidence="4">
    <location>
        <begin position="102"/>
        <end position="129"/>
    </location>
</feature>
<evidence type="ECO:0000313" key="7">
    <source>
        <dbReference type="EMBL" id="CAE6487415.1"/>
    </source>
</evidence>
<organism evidence="7 8">
    <name type="scientific">Rhizoctonia solani</name>
    <dbReference type="NCBI Taxonomy" id="456999"/>
    <lineage>
        <taxon>Eukaryota</taxon>
        <taxon>Fungi</taxon>
        <taxon>Dikarya</taxon>
        <taxon>Basidiomycota</taxon>
        <taxon>Agaricomycotina</taxon>
        <taxon>Agaricomycetes</taxon>
        <taxon>Cantharellales</taxon>
        <taxon>Ceratobasidiaceae</taxon>
        <taxon>Rhizoctonia</taxon>
    </lineage>
</organism>
<dbReference type="EMBL" id="CAJMXA010002804">
    <property type="protein sequence ID" value="CAE6487415.1"/>
    <property type="molecule type" value="Genomic_DNA"/>
</dbReference>
<comment type="caution">
    <text evidence="7">The sequence shown here is derived from an EMBL/GenBank/DDBJ whole genome shotgun (WGS) entry which is preliminary data.</text>
</comment>
<keyword evidence="3 4" id="KW-0862">Zinc</keyword>
<feature type="compositionally biased region" description="Basic residues" evidence="5">
    <location>
        <begin position="79"/>
        <end position="89"/>
    </location>
</feature>
<keyword evidence="2 4" id="KW-0863">Zinc-finger</keyword>